<evidence type="ECO:0000256" key="1">
    <source>
        <dbReference type="ARBA" id="ARBA00001946"/>
    </source>
</evidence>
<dbReference type="GO" id="GO:0046081">
    <property type="term" value="P:dUTP catabolic process"/>
    <property type="evidence" value="ECO:0007669"/>
    <property type="project" value="InterPro"/>
</dbReference>
<feature type="binding site" evidence="8">
    <location>
        <begin position="119"/>
        <end position="121"/>
    </location>
    <ligand>
        <name>substrate</name>
    </ligand>
</feature>
<dbReference type="HAMAP" id="MF_00116">
    <property type="entry name" value="dUTPase_bact"/>
    <property type="match status" value="1"/>
</dbReference>
<keyword evidence="12" id="KW-1185">Reference proteome</keyword>
<evidence type="ECO:0000256" key="4">
    <source>
        <dbReference type="ARBA" id="ARBA00022801"/>
    </source>
</evidence>
<feature type="compositionally biased region" description="Gly residues" evidence="9">
    <location>
        <begin position="209"/>
        <end position="218"/>
    </location>
</feature>
<dbReference type="GO" id="GO:0006226">
    <property type="term" value="P:dUMP biosynthetic process"/>
    <property type="evidence" value="ECO:0007669"/>
    <property type="project" value="UniProtKB-UniRule"/>
</dbReference>
<evidence type="ECO:0000256" key="8">
    <source>
        <dbReference type="HAMAP-Rule" id="MF_00116"/>
    </source>
</evidence>
<feature type="binding site" evidence="8">
    <location>
        <begin position="136"/>
        <end position="138"/>
    </location>
    <ligand>
        <name>substrate</name>
    </ligand>
</feature>
<reference evidence="11 12" key="1">
    <citation type="submission" date="2017-07" db="EMBL/GenBank/DDBJ databases">
        <title>First draft Genome Sequence of Nocardia cerradoensis isolated from human infection.</title>
        <authorList>
            <person name="Carrasco G."/>
        </authorList>
    </citation>
    <scope>NUCLEOTIDE SEQUENCE [LARGE SCALE GENOMIC DNA]</scope>
    <source>
        <strain evidence="11 12">CNM20130759</strain>
    </source>
</reference>
<dbReference type="GO" id="GO:0000287">
    <property type="term" value="F:magnesium ion binding"/>
    <property type="evidence" value="ECO:0007669"/>
    <property type="project" value="UniProtKB-UniRule"/>
</dbReference>
<dbReference type="InterPro" id="IPR029054">
    <property type="entry name" value="dUTPase-like"/>
</dbReference>
<dbReference type="Proteomes" id="UP000215506">
    <property type="component" value="Unassembled WGS sequence"/>
</dbReference>
<dbReference type="UniPathway" id="UPA00610">
    <property type="reaction ID" value="UER00666"/>
</dbReference>
<evidence type="ECO:0000313" key="11">
    <source>
        <dbReference type="EMBL" id="OXR40964.1"/>
    </source>
</evidence>
<evidence type="ECO:0000256" key="7">
    <source>
        <dbReference type="ARBA" id="ARBA00047686"/>
    </source>
</evidence>
<dbReference type="CDD" id="cd07557">
    <property type="entry name" value="trimeric_dUTPase"/>
    <property type="match status" value="1"/>
</dbReference>
<dbReference type="AlphaFoldDB" id="A0A231GWG7"/>
<organism evidence="11 12">
    <name type="scientific">Nocardia cerradoensis</name>
    <dbReference type="NCBI Taxonomy" id="85688"/>
    <lineage>
        <taxon>Bacteria</taxon>
        <taxon>Bacillati</taxon>
        <taxon>Actinomycetota</taxon>
        <taxon>Actinomycetes</taxon>
        <taxon>Mycobacteriales</taxon>
        <taxon>Nocardiaceae</taxon>
        <taxon>Nocardia</taxon>
    </lineage>
</organism>
<feature type="region of interest" description="Disordered" evidence="9">
    <location>
        <begin position="188"/>
        <end position="218"/>
    </location>
</feature>
<feature type="domain" description="dUTPase-like" evidence="10">
    <location>
        <begin position="70"/>
        <end position="199"/>
    </location>
</feature>
<sequence length="218" mass="22249">MGLVGHHIMLGQADIFAVGGSRCAPSATAVDRCRHIGARRSHGPAAGRVGSLDVTGIAPIPLLRLDPGVPVPTRAHPGDAGVDLCTTEDVILEPGERVLVGTGIAVALPVGTVGLIHPRSGLAAKTGLSVVNTPGTVDAGYRGEIKVCLINHDPRTAIQLRRGDRIAQLLVQRVELVDFVEVDQLDETSRGAGGYGSSGGHHSLSPQSGGAGRAGGEV</sequence>
<evidence type="ECO:0000313" key="12">
    <source>
        <dbReference type="Proteomes" id="UP000215506"/>
    </source>
</evidence>
<evidence type="ECO:0000259" key="10">
    <source>
        <dbReference type="Pfam" id="PF00692"/>
    </source>
</evidence>
<dbReference type="PANTHER" id="PTHR11241">
    <property type="entry name" value="DEOXYURIDINE 5'-TRIPHOSPHATE NUCLEOTIDOHYDROLASE"/>
    <property type="match status" value="1"/>
</dbReference>
<dbReference type="InterPro" id="IPR033704">
    <property type="entry name" value="dUTPase_trimeric"/>
</dbReference>
<dbReference type="InterPro" id="IPR036157">
    <property type="entry name" value="dUTPase-like_sf"/>
</dbReference>
<dbReference type="Gene3D" id="2.70.40.10">
    <property type="match status" value="1"/>
</dbReference>
<protein>
    <recommendedName>
        <fullName evidence="8">Deoxyuridine 5'-triphosphate nucleotidohydrolase</fullName>
        <shortName evidence="8">dUTPase</shortName>
        <ecNumber evidence="8">3.6.1.23</ecNumber>
    </recommendedName>
    <alternativeName>
        <fullName evidence="8">dUTP pyrophosphatase</fullName>
    </alternativeName>
</protein>
<evidence type="ECO:0000256" key="2">
    <source>
        <dbReference type="ARBA" id="ARBA00006581"/>
    </source>
</evidence>
<keyword evidence="5 8" id="KW-0460">Magnesium</keyword>
<dbReference type="EC" id="3.6.1.23" evidence="8"/>
<comment type="function">
    <text evidence="8">This enzyme is involved in nucleotide metabolism: it produces dUMP, the immediate precursor of thymidine nucleotides and it decreases the intracellular concentration of dUTP so that uracil cannot be incorporated into DNA.</text>
</comment>
<dbReference type="PANTHER" id="PTHR11241:SF0">
    <property type="entry name" value="DEOXYURIDINE 5'-TRIPHOSPHATE NUCLEOTIDOHYDROLASE"/>
    <property type="match status" value="1"/>
</dbReference>
<accession>A0A231GWG7</accession>
<dbReference type="InterPro" id="IPR008181">
    <property type="entry name" value="dUTPase"/>
</dbReference>
<dbReference type="Pfam" id="PF00692">
    <property type="entry name" value="dUTPase"/>
    <property type="match status" value="1"/>
</dbReference>
<comment type="catalytic activity">
    <reaction evidence="7 8">
        <text>dUTP + H2O = dUMP + diphosphate + H(+)</text>
        <dbReference type="Rhea" id="RHEA:10248"/>
        <dbReference type="ChEBI" id="CHEBI:15377"/>
        <dbReference type="ChEBI" id="CHEBI:15378"/>
        <dbReference type="ChEBI" id="CHEBI:33019"/>
        <dbReference type="ChEBI" id="CHEBI:61555"/>
        <dbReference type="ChEBI" id="CHEBI:246422"/>
        <dbReference type="EC" id="3.6.1.23"/>
    </reaction>
</comment>
<evidence type="ECO:0000256" key="3">
    <source>
        <dbReference type="ARBA" id="ARBA00022723"/>
    </source>
</evidence>
<comment type="caution">
    <text evidence="8">Lacks conserved residue(s) required for the propagation of feature annotation.</text>
</comment>
<dbReference type="FunFam" id="2.70.40.10:FF:000008">
    <property type="entry name" value="Deoxyuridine 5'-triphosphate nucleotidohydrolase"/>
    <property type="match status" value="1"/>
</dbReference>
<dbReference type="SUPFAM" id="SSF51283">
    <property type="entry name" value="dUTPase-like"/>
    <property type="match status" value="1"/>
</dbReference>
<comment type="cofactor">
    <cofactor evidence="1 8">
        <name>Mg(2+)</name>
        <dbReference type="ChEBI" id="CHEBI:18420"/>
    </cofactor>
</comment>
<comment type="caution">
    <text evidence="11">The sequence shown here is derived from an EMBL/GenBank/DDBJ whole genome shotgun (WGS) entry which is preliminary data.</text>
</comment>
<comment type="pathway">
    <text evidence="8">Pyrimidine metabolism; dUMP biosynthesis; dUMP from dCTP (dUTP route): step 2/2.</text>
</comment>
<feature type="binding site" evidence="8">
    <location>
        <position position="132"/>
    </location>
    <ligand>
        <name>substrate</name>
    </ligand>
</feature>
<dbReference type="EMBL" id="NGAF01000024">
    <property type="protein sequence ID" value="OXR40964.1"/>
    <property type="molecule type" value="Genomic_DNA"/>
</dbReference>
<keyword evidence="6 8" id="KW-0546">Nucleotide metabolism</keyword>
<evidence type="ECO:0000256" key="6">
    <source>
        <dbReference type="ARBA" id="ARBA00023080"/>
    </source>
</evidence>
<evidence type="ECO:0000256" key="9">
    <source>
        <dbReference type="SAM" id="MobiDB-lite"/>
    </source>
</evidence>
<dbReference type="GO" id="GO:0004170">
    <property type="term" value="F:dUTP diphosphatase activity"/>
    <property type="evidence" value="ECO:0007669"/>
    <property type="project" value="UniProtKB-UniRule"/>
</dbReference>
<comment type="similarity">
    <text evidence="2 8">Belongs to the dUTPase family.</text>
</comment>
<dbReference type="NCBIfam" id="NF001862">
    <property type="entry name" value="PRK00601.1"/>
    <property type="match status" value="1"/>
</dbReference>
<evidence type="ECO:0000256" key="5">
    <source>
        <dbReference type="ARBA" id="ARBA00022842"/>
    </source>
</evidence>
<name>A0A231GWG7_9NOCA</name>
<gene>
    <name evidence="8 11" type="primary">dut</name>
    <name evidence="11" type="ORF">B7C42_06930</name>
</gene>
<keyword evidence="4 8" id="KW-0378">Hydrolase</keyword>
<keyword evidence="3 8" id="KW-0479">Metal-binding</keyword>
<dbReference type="NCBIfam" id="TIGR00576">
    <property type="entry name" value="dut"/>
    <property type="match status" value="1"/>
</dbReference>
<proteinExistence type="inferred from homology"/>